<dbReference type="PROSITE" id="PS00141">
    <property type="entry name" value="ASP_PROTEASE"/>
    <property type="match status" value="1"/>
</dbReference>
<feature type="region of interest" description="Disordered" evidence="1">
    <location>
        <begin position="1"/>
        <end position="24"/>
    </location>
</feature>
<dbReference type="CDD" id="cd00303">
    <property type="entry name" value="retropepsin_like"/>
    <property type="match status" value="1"/>
</dbReference>
<name>A0AAV6Y4E7_9LAMI</name>
<accession>A0AAV6Y4E7</accession>
<dbReference type="Proteomes" id="UP000826271">
    <property type="component" value="Unassembled WGS sequence"/>
</dbReference>
<keyword evidence="3" id="KW-1185">Reference proteome</keyword>
<dbReference type="InterPro" id="IPR021109">
    <property type="entry name" value="Peptidase_aspartic_dom_sf"/>
</dbReference>
<dbReference type="AlphaFoldDB" id="A0AAV6Y4E7"/>
<feature type="region of interest" description="Disordered" evidence="1">
    <location>
        <begin position="229"/>
        <end position="253"/>
    </location>
</feature>
<dbReference type="EMBL" id="WHWC01000002">
    <property type="protein sequence ID" value="KAG8387766.1"/>
    <property type="molecule type" value="Genomic_DNA"/>
</dbReference>
<proteinExistence type="predicted"/>
<organism evidence="2 3">
    <name type="scientific">Buddleja alternifolia</name>
    <dbReference type="NCBI Taxonomy" id="168488"/>
    <lineage>
        <taxon>Eukaryota</taxon>
        <taxon>Viridiplantae</taxon>
        <taxon>Streptophyta</taxon>
        <taxon>Embryophyta</taxon>
        <taxon>Tracheophyta</taxon>
        <taxon>Spermatophyta</taxon>
        <taxon>Magnoliopsida</taxon>
        <taxon>eudicotyledons</taxon>
        <taxon>Gunneridae</taxon>
        <taxon>Pentapetalae</taxon>
        <taxon>asterids</taxon>
        <taxon>lamiids</taxon>
        <taxon>Lamiales</taxon>
        <taxon>Scrophulariaceae</taxon>
        <taxon>Buddlejeae</taxon>
        <taxon>Buddleja</taxon>
    </lineage>
</organism>
<protein>
    <submittedName>
        <fullName evidence="2">Uncharacterized protein</fullName>
    </submittedName>
</protein>
<feature type="compositionally biased region" description="Polar residues" evidence="1">
    <location>
        <begin position="1"/>
        <end position="11"/>
    </location>
</feature>
<reference evidence="2" key="1">
    <citation type="submission" date="2019-10" db="EMBL/GenBank/DDBJ databases">
        <authorList>
            <person name="Zhang R."/>
            <person name="Pan Y."/>
            <person name="Wang J."/>
            <person name="Ma R."/>
            <person name="Yu S."/>
        </authorList>
    </citation>
    <scope>NUCLEOTIDE SEQUENCE</scope>
    <source>
        <strain evidence="2">LA-IB0</strain>
        <tissue evidence="2">Leaf</tissue>
    </source>
</reference>
<dbReference type="InterPro" id="IPR001969">
    <property type="entry name" value="Aspartic_peptidase_AS"/>
</dbReference>
<sequence length="480" mass="53757">MLWPIGSQSKVSCGGPKKGVSTKRSWSQREEEVLISALKDIIAQGWKATMASRLVTSKSLNITCGIGWNDTTKMVEANDDAWDGYVKTDSNARLMHYKSWPLYDDWVEIFGKDRATGEQAEDFVEAVNHVLNETNHCDKDTNHRDKDVLDGLETINEGFGGETETMSVCQPMSSVNAKKKAGKKRKSVESQEPMYELLGNYCKSTDLSLPDFEKVEYVRMKLVGNLGKARGRGPGREHRLGRATSNAPTNEEQVPVCQAPHIPQPKIHNVVLALNVDDLITTLRISHLSDVYAKLPEQKKQNSARLFSLREDGADATHDVVTGTITIQSVNAFVLFDSGASHSFISKKFAACLNCISEKLDEPLHVSTPMKNLIIADKIQKNCIIGLGEKHLKENLIRLDMSDFDAILYMDWLSFHHAHIDCFGKKIVFKVPREKDFVYRDHASTIVSRHTEPRIPIIFSINAFKALRKGSMGYLAHVSK</sequence>
<dbReference type="Gene3D" id="2.40.70.10">
    <property type="entry name" value="Acid Proteases"/>
    <property type="match status" value="1"/>
</dbReference>
<dbReference type="PANTHER" id="PTHR46250:SF15">
    <property type="entry name" value="OS01G0523800 PROTEIN"/>
    <property type="match status" value="1"/>
</dbReference>
<dbReference type="GO" id="GO:0004190">
    <property type="term" value="F:aspartic-type endopeptidase activity"/>
    <property type="evidence" value="ECO:0007669"/>
    <property type="project" value="InterPro"/>
</dbReference>
<dbReference type="PANTHER" id="PTHR46250">
    <property type="entry name" value="MYB/SANT-LIKE DNA-BINDING DOMAIN PROTEIN-RELATED"/>
    <property type="match status" value="1"/>
</dbReference>
<dbReference type="SUPFAM" id="SSF50630">
    <property type="entry name" value="Acid proteases"/>
    <property type="match status" value="1"/>
</dbReference>
<evidence type="ECO:0000313" key="3">
    <source>
        <dbReference type="Proteomes" id="UP000826271"/>
    </source>
</evidence>
<dbReference type="Pfam" id="PF08284">
    <property type="entry name" value="RVP_2"/>
    <property type="match status" value="1"/>
</dbReference>
<feature type="compositionally biased region" description="Polar residues" evidence="1">
    <location>
        <begin position="243"/>
        <end position="252"/>
    </location>
</feature>
<evidence type="ECO:0000256" key="1">
    <source>
        <dbReference type="SAM" id="MobiDB-lite"/>
    </source>
</evidence>
<comment type="caution">
    <text evidence="2">The sequence shown here is derived from an EMBL/GenBank/DDBJ whole genome shotgun (WGS) entry which is preliminary data.</text>
</comment>
<gene>
    <name evidence="2" type="ORF">BUALT_Bualt02G0055400</name>
</gene>
<evidence type="ECO:0000313" key="2">
    <source>
        <dbReference type="EMBL" id="KAG8387766.1"/>
    </source>
</evidence>
<dbReference type="GO" id="GO:0006508">
    <property type="term" value="P:proteolysis"/>
    <property type="evidence" value="ECO:0007669"/>
    <property type="project" value="InterPro"/>
</dbReference>